<organism evidence="9 10">
    <name type="scientific">Arsenophonus nasoniae</name>
    <name type="common">son-killer infecting Nasonia vitripennis</name>
    <dbReference type="NCBI Taxonomy" id="638"/>
    <lineage>
        <taxon>Bacteria</taxon>
        <taxon>Pseudomonadati</taxon>
        <taxon>Pseudomonadota</taxon>
        <taxon>Gammaproteobacteria</taxon>
        <taxon>Enterobacterales</taxon>
        <taxon>Morganellaceae</taxon>
        <taxon>Arsenophonus</taxon>
    </lineage>
</organism>
<dbReference type="InterPro" id="IPR051258">
    <property type="entry name" value="Diverse_Substrate_Transporter"/>
</dbReference>
<feature type="transmembrane region" description="Helical" evidence="6">
    <location>
        <begin position="181"/>
        <end position="201"/>
    </location>
</feature>
<keyword evidence="2" id="KW-1003">Cell membrane</keyword>
<evidence type="ECO:0000313" key="9">
    <source>
        <dbReference type="EMBL" id="WGM00474.1"/>
    </source>
</evidence>
<dbReference type="GO" id="GO:0005886">
    <property type="term" value="C:plasma membrane"/>
    <property type="evidence" value="ECO:0007669"/>
    <property type="project" value="UniProtKB-SubCell"/>
</dbReference>
<evidence type="ECO:0000256" key="1">
    <source>
        <dbReference type="ARBA" id="ARBA00004651"/>
    </source>
</evidence>
<feature type="transmembrane region" description="Helical" evidence="6">
    <location>
        <begin position="66"/>
        <end position="86"/>
    </location>
</feature>
<comment type="subcellular location">
    <subcellularLocation>
        <location evidence="1">Cell membrane</location>
        <topology evidence="1">Multi-pass membrane protein</topology>
    </subcellularLocation>
</comment>
<name>A0AA95KCN5_9GAMM</name>
<feature type="transmembrane region" description="Helical" evidence="6">
    <location>
        <begin position="267"/>
        <end position="285"/>
    </location>
</feature>
<dbReference type="SUPFAM" id="SSF103481">
    <property type="entry name" value="Multidrug resistance efflux transporter EmrE"/>
    <property type="match status" value="2"/>
</dbReference>
<dbReference type="AlphaFoldDB" id="A0AA95KCN5"/>
<feature type="domain" description="EamA" evidence="8">
    <location>
        <begin position="5"/>
        <end position="136"/>
    </location>
</feature>
<feature type="chain" id="PRO_5041671514" evidence="7">
    <location>
        <begin position="24"/>
        <end position="305"/>
    </location>
</feature>
<dbReference type="RefSeq" id="WP_280624064.1">
    <property type="nucleotide sequence ID" value="NZ_CP123504.1"/>
</dbReference>
<keyword evidence="4 6" id="KW-1133">Transmembrane helix</keyword>
<dbReference type="PANTHER" id="PTHR42920">
    <property type="entry name" value="OS03G0707200 PROTEIN-RELATED"/>
    <property type="match status" value="1"/>
</dbReference>
<dbReference type="PANTHER" id="PTHR42920:SF11">
    <property type="entry name" value="INNER MEMBRANE PROTEIN YTFF"/>
    <property type="match status" value="1"/>
</dbReference>
<evidence type="ECO:0000256" key="5">
    <source>
        <dbReference type="ARBA" id="ARBA00023136"/>
    </source>
</evidence>
<evidence type="ECO:0000256" key="7">
    <source>
        <dbReference type="SAM" id="SignalP"/>
    </source>
</evidence>
<dbReference type="InterPro" id="IPR037185">
    <property type="entry name" value="EmrE-like"/>
</dbReference>
<dbReference type="InterPro" id="IPR000620">
    <property type="entry name" value="EamA_dom"/>
</dbReference>
<feature type="signal peptide" evidence="7">
    <location>
        <begin position="1"/>
        <end position="23"/>
    </location>
</feature>
<evidence type="ECO:0000259" key="8">
    <source>
        <dbReference type="Pfam" id="PF00892"/>
    </source>
</evidence>
<keyword evidence="5 6" id="KW-0472">Membrane</keyword>
<dbReference type="EMBL" id="CP123504">
    <property type="protein sequence ID" value="WGM00474.1"/>
    <property type="molecule type" value="Genomic_DNA"/>
</dbReference>
<keyword evidence="3 6" id="KW-0812">Transmembrane</keyword>
<dbReference type="Pfam" id="PF00892">
    <property type="entry name" value="EamA"/>
    <property type="match status" value="2"/>
</dbReference>
<protein>
    <submittedName>
        <fullName evidence="9">DMT family transporter</fullName>
    </submittedName>
</protein>
<dbReference type="Proteomes" id="UP001177595">
    <property type="component" value="Chromosome"/>
</dbReference>
<evidence type="ECO:0000256" key="3">
    <source>
        <dbReference type="ARBA" id="ARBA00022692"/>
    </source>
</evidence>
<evidence type="ECO:0000256" key="4">
    <source>
        <dbReference type="ARBA" id="ARBA00022989"/>
    </source>
</evidence>
<gene>
    <name evidence="9" type="ORF">QE210_11390</name>
</gene>
<feature type="transmembrane region" description="Helical" evidence="6">
    <location>
        <begin position="106"/>
        <end position="133"/>
    </location>
</feature>
<accession>A0AA95KCN5</accession>
<keyword evidence="7" id="KW-0732">Signal</keyword>
<reference evidence="9" key="1">
    <citation type="submission" date="2023-04" db="EMBL/GenBank/DDBJ databases">
        <title>Genome dynamics across the evolutionary transition to endosymbiosis.</title>
        <authorList>
            <person name="Siozios S."/>
            <person name="Nadal-Jimenez P."/>
            <person name="Azagi T."/>
            <person name="Sprong H."/>
            <person name="Frost C.L."/>
            <person name="Parratt S.R."/>
            <person name="Taylor G."/>
            <person name="Brettell L."/>
            <person name="Lew K.C."/>
            <person name="Croft L."/>
            <person name="King K.C."/>
            <person name="Brockhurst M.A."/>
            <person name="Hypsa V."/>
            <person name="Novakova E."/>
            <person name="Darby A.C."/>
            <person name="Hurst G.D.D."/>
        </authorList>
    </citation>
    <scope>NUCLEOTIDE SEQUENCE</scope>
    <source>
        <strain evidence="9">APv</strain>
    </source>
</reference>
<evidence type="ECO:0000256" key="6">
    <source>
        <dbReference type="SAM" id="Phobius"/>
    </source>
</evidence>
<feature type="transmembrane region" description="Helical" evidence="6">
    <location>
        <begin position="35"/>
        <end position="54"/>
    </location>
</feature>
<evidence type="ECO:0000313" key="10">
    <source>
        <dbReference type="Proteomes" id="UP001177595"/>
    </source>
</evidence>
<proteinExistence type="predicted"/>
<evidence type="ECO:0000256" key="2">
    <source>
        <dbReference type="ARBA" id="ARBA00022475"/>
    </source>
</evidence>
<feature type="transmembrane region" description="Helical" evidence="6">
    <location>
        <begin position="213"/>
        <end position="230"/>
    </location>
</feature>
<sequence>MKNFLFPLLAVLLWSINAVVSKAAANVIDPAAISFYRWLLAFLILTPFMIKGIIKNRTVLRQYGWKLFILGALGMVLYQSLAYYAAHTVSATFMGVLNSVIPLLTVILSIFVLRTIPTIGIVIGSLLSLMALIWLVSQGEPMLFFSQGINRGQLLMFIAALSYSLYGVLTKHWAIPLPNWQSLYIQISFAVLLLLPNFLLAKTVAITAANINLILFAGIAASLIAPYLWIQGVFRLGANTTSIFMNLAPVFTAIIAVLFLKEKMHSYHLIGGGIVLLGVILAQQLRTPLTQLFNHHRSKANKKVE</sequence>
<feature type="domain" description="EamA" evidence="8">
    <location>
        <begin position="151"/>
        <end position="281"/>
    </location>
</feature>
<feature type="transmembrane region" description="Helical" evidence="6">
    <location>
        <begin position="242"/>
        <end position="260"/>
    </location>
</feature>